<evidence type="ECO:0000256" key="3">
    <source>
        <dbReference type="ARBA" id="ARBA00022576"/>
    </source>
</evidence>
<dbReference type="AlphaFoldDB" id="A0A7Y0L644"/>
<dbReference type="GO" id="GO:0030170">
    <property type="term" value="F:pyridoxal phosphate binding"/>
    <property type="evidence" value="ECO:0007669"/>
    <property type="project" value="InterPro"/>
</dbReference>
<dbReference type="InterPro" id="IPR050596">
    <property type="entry name" value="AspAT/PAT-like"/>
</dbReference>
<name>A0A7Y0L644_9FIRM</name>
<dbReference type="EC" id="2.6.1.-" evidence="6"/>
<comment type="cofactor">
    <cofactor evidence="1 6">
        <name>pyridoxal 5'-phosphate</name>
        <dbReference type="ChEBI" id="CHEBI:597326"/>
    </cofactor>
</comment>
<proteinExistence type="inferred from homology"/>
<organism evidence="9 10">
    <name type="scientific">Sulfobacillus harzensis</name>
    <dbReference type="NCBI Taxonomy" id="2729629"/>
    <lineage>
        <taxon>Bacteria</taxon>
        <taxon>Bacillati</taxon>
        <taxon>Bacillota</taxon>
        <taxon>Clostridia</taxon>
        <taxon>Eubacteriales</taxon>
        <taxon>Clostridiales Family XVII. Incertae Sedis</taxon>
        <taxon>Sulfobacillus</taxon>
    </lineage>
</organism>
<keyword evidence="10" id="KW-1185">Reference proteome</keyword>
<feature type="domain" description="Aminotransferase class I/classII large" evidence="8">
    <location>
        <begin position="51"/>
        <end position="325"/>
    </location>
</feature>
<evidence type="ECO:0000256" key="4">
    <source>
        <dbReference type="ARBA" id="ARBA00022679"/>
    </source>
</evidence>
<dbReference type="Proteomes" id="UP000533476">
    <property type="component" value="Unassembled WGS sequence"/>
</dbReference>
<gene>
    <name evidence="9" type="ORF">HIJ39_16905</name>
</gene>
<protein>
    <recommendedName>
        <fullName evidence="6">Aminotransferase</fullName>
        <ecNumber evidence="6">2.6.1.-</ecNumber>
    </recommendedName>
</protein>
<comment type="similarity">
    <text evidence="2 6">Belongs to the class-I pyridoxal-phosphate-dependent aminotransferase family.</text>
</comment>
<dbReference type="GO" id="GO:0006520">
    <property type="term" value="P:amino acid metabolic process"/>
    <property type="evidence" value="ECO:0007669"/>
    <property type="project" value="InterPro"/>
</dbReference>
<dbReference type="InterPro" id="IPR004838">
    <property type="entry name" value="NHTrfase_class1_PyrdxlP-BS"/>
</dbReference>
<dbReference type="InterPro" id="IPR015424">
    <property type="entry name" value="PyrdxlP-dep_Trfase"/>
</dbReference>
<evidence type="ECO:0000256" key="6">
    <source>
        <dbReference type="RuleBase" id="RU000481"/>
    </source>
</evidence>
<keyword evidence="4 6" id="KW-0808">Transferase</keyword>
<dbReference type="PANTHER" id="PTHR46383:SF1">
    <property type="entry name" value="ASPARTATE AMINOTRANSFERASE"/>
    <property type="match status" value="1"/>
</dbReference>
<evidence type="ECO:0000256" key="2">
    <source>
        <dbReference type="ARBA" id="ARBA00007441"/>
    </source>
</evidence>
<dbReference type="SUPFAM" id="SSF53383">
    <property type="entry name" value="PLP-dependent transferases"/>
    <property type="match status" value="1"/>
</dbReference>
<dbReference type="CDD" id="cd00609">
    <property type="entry name" value="AAT_like"/>
    <property type="match status" value="1"/>
</dbReference>
<feature type="region of interest" description="Disordered" evidence="7">
    <location>
        <begin position="22"/>
        <end position="49"/>
    </location>
</feature>
<evidence type="ECO:0000256" key="1">
    <source>
        <dbReference type="ARBA" id="ARBA00001933"/>
    </source>
</evidence>
<evidence type="ECO:0000313" key="10">
    <source>
        <dbReference type="Proteomes" id="UP000533476"/>
    </source>
</evidence>
<dbReference type="GO" id="GO:0008483">
    <property type="term" value="F:transaminase activity"/>
    <property type="evidence" value="ECO:0007669"/>
    <property type="project" value="UniProtKB-KW"/>
</dbReference>
<sequence length="337" mass="35930">MGGGGLPSSCLGRAQSVYGNGGHSAFASSPRSKAGRGQPRSTLRGRNFGHSGGIPGLFLAFRGVAGPGDEILVPDPGWPDYLGGMRSLGIRPVPYPLTPPHYLPNMATMDQLITAATRAVVVNFPGNPTGQVAPPDVVQALVDWAERHDLWIVSDEVYDQIVFDGQPLSPAHIDPERTLGVYSFSKTYAMTGWRLGYLAGPPSAIASLTKVAMGIWSSVSEPLQYAGLAALEGPQAIVEDRRRQYQRRRDAAVEYLDRVQITHSNPDGAFYLLVHIAESGLSSRDFALRLLDQAGVAVAPGSAFGEMAEGFVRISLASPETDILRGLARLAAFLGHA</sequence>
<dbReference type="PANTHER" id="PTHR46383">
    <property type="entry name" value="ASPARTATE AMINOTRANSFERASE"/>
    <property type="match status" value="1"/>
</dbReference>
<accession>A0A7Y0L644</accession>
<dbReference type="PROSITE" id="PS00105">
    <property type="entry name" value="AA_TRANSFER_CLASS_1"/>
    <property type="match status" value="1"/>
</dbReference>
<reference evidence="9 10" key="1">
    <citation type="submission" date="2020-04" db="EMBL/GenBank/DDBJ databases">
        <authorList>
            <person name="Zhang R."/>
            <person name="Schippers A."/>
        </authorList>
    </citation>
    <scope>NUCLEOTIDE SEQUENCE [LARGE SCALE GENOMIC DNA]</scope>
    <source>
        <strain evidence="9 10">DSM 109850</strain>
    </source>
</reference>
<keyword evidence="5" id="KW-0663">Pyridoxal phosphate</keyword>
<evidence type="ECO:0000256" key="7">
    <source>
        <dbReference type="SAM" id="MobiDB-lite"/>
    </source>
</evidence>
<keyword evidence="3 6" id="KW-0032">Aminotransferase</keyword>
<dbReference type="Gene3D" id="3.40.640.10">
    <property type="entry name" value="Type I PLP-dependent aspartate aminotransferase-like (Major domain)"/>
    <property type="match status" value="1"/>
</dbReference>
<evidence type="ECO:0000256" key="5">
    <source>
        <dbReference type="ARBA" id="ARBA00022898"/>
    </source>
</evidence>
<dbReference type="InterPro" id="IPR004839">
    <property type="entry name" value="Aminotransferase_I/II_large"/>
</dbReference>
<dbReference type="EMBL" id="JABBVZ010000078">
    <property type="protein sequence ID" value="NMP24014.1"/>
    <property type="molecule type" value="Genomic_DNA"/>
</dbReference>
<dbReference type="Pfam" id="PF00155">
    <property type="entry name" value="Aminotran_1_2"/>
    <property type="match status" value="1"/>
</dbReference>
<comment type="caution">
    <text evidence="9">The sequence shown here is derived from an EMBL/GenBank/DDBJ whole genome shotgun (WGS) entry which is preliminary data.</text>
</comment>
<evidence type="ECO:0000259" key="8">
    <source>
        <dbReference type="Pfam" id="PF00155"/>
    </source>
</evidence>
<dbReference type="InterPro" id="IPR015421">
    <property type="entry name" value="PyrdxlP-dep_Trfase_major"/>
</dbReference>
<evidence type="ECO:0000313" key="9">
    <source>
        <dbReference type="EMBL" id="NMP24014.1"/>
    </source>
</evidence>